<name>A0A6P1GCJ2_SPHYA</name>
<organism evidence="2 3">
    <name type="scientific">Sphingobium yanoikuyae</name>
    <name type="common">Sphingomonas yanoikuyae</name>
    <dbReference type="NCBI Taxonomy" id="13690"/>
    <lineage>
        <taxon>Bacteria</taxon>
        <taxon>Pseudomonadati</taxon>
        <taxon>Pseudomonadota</taxon>
        <taxon>Alphaproteobacteria</taxon>
        <taxon>Sphingomonadales</taxon>
        <taxon>Sphingomonadaceae</taxon>
        <taxon>Sphingobium</taxon>
    </lineage>
</organism>
<sequence length="191" mass="20730">MILFATLLAASVAIPVQAEGLDGNWVSDCTPIGKGVRHGIITRIAIKDGAIEASARLYAKNDCQTPTLEVDYHGTDLQTRKNEDSILFHHTVASITLTPLSEAVVAQYNLVDGEVHGCGLKGWALNVPKSVAGRTCDPFYFAQERTTLYDAAWIADDAVQFASLPMIWTNADAGRRTSKPLPVRYNRAASK</sequence>
<proteinExistence type="predicted"/>
<feature type="signal peptide" evidence="1">
    <location>
        <begin position="1"/>
        <end position="18"/>
    </location>
</feature>
<evidence type="ECO:0000256" key="1">
    <source>
        <dbReference type="SAM" id="SignalP"/>
    </source>
</evidence>
<dbReference type="RefSeq" id="WP_159365503.1">
    <property type="nucleotide sequence ID" value="NZ_CP047218.1"/>
</dbReference>
<evidence type="ECO:0000313" key="2">
    <source>
        <dbReference type="EMBL" id="QHD65934.1"/>
    </source>
</evidence>
<evidence type="ECO:0000313" key="3">
    <source>
        <dbReference type="Proteomes" id="UP000464086"/>
    </source>
</evidence>
<reference evidence="2 3" key="1">
    <citation type="submission" date="2019-12" db="EMBL/GenBank/DDBJ databases">
        <title>Functional and genomic insights into the Sphingobium yanoikuyae YC-JY1, a bacterium efficiently degrading bisphenol A.</title>
        <authorList>
            <person name="Jia Y."/>
            <person name="Li X."/>
            <person name="Wang J."/>
            <person name="Eltoukhy A."/>
            <person name="Lamraoui I."/>
            <person name="Yan Y."/>
        </authorList>
    </citation>
    <scope>NUCLEOTIDE SEQUENCE [LARGE SCALE GENOMIC DNA]</scope>
    <source>
        <strain evidence="2 3">YC-JY1</strain>
    </source>
</reference>
<feature type="chain" id="PRO_5026917924" description="APCDD1 domain-containing protein" evidence="1">
    <location>
        <begin position="19"/>
        <end position="191"/>
    </location>
</feature>
<protein>
    <recommendedName>
        <fullName evidence="4">APCDD1 domain-containing protein</fullName>
    </recommendedName>
</protein>
<dbReference type="Proteomes" id="UP000464086">
    <property type="component" value="Chromosome"/>
</dbReference>
<accession>A0A6P1GCJ2</accession>
<keyword evidence="1" id="KW-0732">Signal</keyword>
<dbReference type="EMBL" id="CP047218">
    <property type="protein sequence ID" value="QHD65934.1"/>
    <property type="molecule type" value="Genomic_DNA"/>
</dbReference>
<dbReference type="AlphaFoldDB" id="A0A6P1GCJ2"/>
<gene>
    <name evidence="2" type="ORF">GS397_01845</name>
</gene>
<evidence type="ECO:0008006" key="4">
    <source>
        <dbReference type="Google" id="ProtNLM"/>
    </source>
</evidence>